<evidence type="ECO:0000256" key="6">
    <source>
        <dbReference type="ARBA" id="ARBA00023136"/>
    </source>
</evidence>
<dbReference type="InterPro" id="IPR050925">
    <property type="entry name" value="Rhomboid_protease_S54"/>
</dbReference>
<accession>A0AAU7F911</accession>
<dbReference type="SUPFAM" id="SSF48452">
    <property type="entry name" value="TPR-like"/>
    <property type="match status" value="1"/>
</dbReference>
<dbReference type="PROSITE" id="PS50005">
    <property type="entry name" value="TPR"/>
    <property type="match status" value="1"/>
</dbReference>
<dbReference type="InterPro" id="IPR011990">
    <property type="entry name" value="TPR-like_helical_dom_sf"/>
</dbReference>
<feature type="coiled-coil region" evidence="8">
    <location>
        <begin position="301"/>
        <end position="328"/>
    </location>
</feature>
<keyword evidence="11" id="KW-0645">Protease</keyword>
<keyword evidence="3 9" id="KW-0812">Transmembrane</keyword>
<organism evidence="11">
    <name type="scientific">Chitinibacter mangrovi</name>
    <dbReference type="NCBI Taxonomy" id="3153927"/>
    <lineage>
        <taxon>Bacteria</taxon>
        <taxon>Pseudomonadati</taxon>
        <taxon>Pseudomonadota</taxon>
        <taxon>Betaproteobacteria</taxon>
        <taxon>Neisseriales</taxon>
        <taxon>Chitinibacteraceae</taxon>
        <taxon>Chitinibacter</taxon>
    </lineage>
</organism>
<dbReference type="RefSeq" id="WP_348944897.1">
    <property type="nucleotide sequence ID" value="NZ_CP157355.1"/>
</dbReference>
<comment type="similarity">
    <text evidence="2">Belongs to the peptidase S54 family.</text>
</comment>
<dbReference type="SUPFAM" id="SSF144091">
    <property type="entry name" value="Rhomboid-like"/>
    <property type="match status" value="1"/>
</dbReference>
<dbReference type="EMBL" id="CP157355">
    <property type="protein sequence ID" value="XBM00550.1"/>
    <property type="molecule type" value="Genomic_DNA"/>
</dbReference>
<dbReference type="AlphaFoldDB" id="A0AAU7F911"/>
<protein>
    <submittedName>
        <fullName evidence="11">Rhomboid family intramembrane serine protease</fullName>
        <ecNumber evidence="11">3.4.21.105</ecNumber>
    </submittedName>
</protein>
<feature type="transmembrane region" description="Helical" evidence="9">
    <location>
        <begin position="15"/>
        <end position="33"/>
    </location>
</feature>
<evidence type="ECO:0000313" key="11">
    <source>
        <dbReference type="EMBL" id="XBM00550.1"/>
    </source>
</evidence>
<reference evidence="11" key="1">
    <citation type="submission" date="2024-05" db="EMBL/GenBank/DDBJ databases">
        <authorList>
            <person name="Yang L."/>
            <person name="Pan L."/>
        </authorList>
    </citation>
    <scope>NUCLEOTIDE SEQUENCE</scope>
    <source>
        <strain evidence="11">FCG-7</strain>
    </source>
</reference>
<feature type="transmembrane region" description="Helical" evidence="9">
    <location>
        <begin position="235"/>
        <end position="258"/>
    </location>
</feature>
<dbReference type="PANTHER" id="PTHR43731:SF14">
    <property type="entry name" value="PRESENILIN-ASSOCIATED RHOMBOID-LIKE PROTEIN, MITOCHONDRIAL"/>
    <property type="match status" value="1"/>
</dbReference>
<feature type="transmembrane region" description="Helical" evidence="9">
    <location>
        <begin position="273"/>
        <end position="292"/>
    </location>
</feature>
<dbReference type="KEGG" id="cmav:ABHF33_16075"/>
<feature type="repeat" description="TPR" evidence="7">
    <location>
        <begin position="439"/>
        <end position="472"/>
    </location>
</feature>
<keyword evidence="4 11" id="KW-0378">Hydrolase</keyword>
<dbReference type="EC" id="3.4.21.105" evidence="11"/>
<name>A0AAU7F911_9NEIS</name>
<comment type="subcellular location">
    <subcellularLocation>
        <location evidence="1">Membrane</location>
        <topology evidence="1">Multi-pass membrane protein</topology>
    </subcellularLocation>
</comment>
<evidence type="ECO:0000256" key="5">
    <source>
        <dbReference type="ARBA" id="ARBA00022989"/>
    </source>
</evidence>
<evidence type="ECO:0000256" key="7">
    <source>
        <dbReference type="PROSITE-ProRule" id="PRU00339"/>
    </source>
</evidence>
<keyword evidence="7" id="KW-0802">TPR repeat</keyword>
<feature type="domain" description="Peptidase S54 rhomboid" evidence="10">
    <location>
        <begin position="144"/>
        <end position="293"/>
    </location>
</feature>
<dbReference type="GO" id="GO:0016020">
    <property type="term" value="C:membrane"/>
    <property type="evidence" value="ECO:0007669"/>
    <property type="project" value="UniProtKB-SubCell"/>
</dbReference>
<proteinExistence type="inferred from homology"/>
<feature type="transmembrane region" description="Helical" evidence="9">
    <location>
        <begin position="206"/>
        <end position="228"/>
    </location>
</feature>
<dbReference type="GO" id="GO:0004252">
    <property type="term" value="F:serine-type endopeptidase activity"/>
    <property type="evidence" value="ECO:0007669"/>
    <property type="project" value="InterPro"/>
</dbReference>
<dbReference type="InterPro" id="IPR022764">
    <property type="entry name" value="Peptidase_S54_rhomboid_dom"/>
</dbReference>
<evidence type="ECO:0000256" key="3">
    <source>
        <dbReference type="ARBA" id="ARBA00022692"/>
    </source>
</evidence>
<dbReference type="Pfam" id="PF01694">
    <property type="entry name" value="Rhomboid"/>
    <property type="match status" value="1"/>
</dbReference>
<dbReference type="InterPro" id="IPR019734">
    <property type="entry name" value="TPR_rpt"/>
</dbReference>
<dbReference type="InterPro" id="IPR035952">
    <property type="entry name" value="Rhomboid-like_sf"/>
</dbReference>
<sequence length="482" mass="54871">MLILPLPSAPDWRRPPWVTLGIITLCCFIYLFLQLSDEPIEDKAYTLYYSQKLDQLELPRYLEHLNQTGRSAQAEELKTHKAGKHFTLLSMQADEDFMRRLHNDEIVKRDEAHWANWKNQRTEFEDILAQSFTDRFILKPANPTWYSLLMHMFMHGSIDHLLGNMIVLFIVGYTVEAALGGWRYLAFYMLAGLGATSADLVLTSDSFIGSLGASGAIAGVMAMFVVIYGLRKIRFFYYVIFYMGTLQASALLILLVWLGKELLQKAMNPDSNVNYYAHFCGLLTGALLATLFRWQRGWQTADHVIAEENNIERRKQQAQAEKLLAQLQFEPAARLLAKLAEGEPADHQLLTDFYRTAKMQADTGLRQRACHLVLRQNPGAALTAEAWQQLRDLKAPLPQLSTSDWMRLAVSWIDAGLLHPAETLLSMLIRKASHHVGLSAQLYRLGQAFQRAGNTEGALSCWRTLIRQYPDSPEARLVRKPQ</sequence>
<dbReference type="PANTHER" id="PTHR43731">
    <property type="entry name" value="RHOMBOID PROTEASE"/>
    <property type="match status" value="1"/>
</dbReference>
<evidence type="ECO:0000256" key="4">
    <source>
        <dbReference type="ARBA" id="ARBA00022801"/>
    </source>
</evidence>
<feature type="transmembrane region" description="Helical" evidence="9">
    <location>
        <begin position="161"/>
        <end position="186"/>
    </location>
</feature>
<gene>
    <name evidence="11" type="ORF">ABHF33_16075</name>
</gene>
<evidence type="ECO:0000256" key="9">
    <source>
        <dbReference type="SAM" id="Phobius"/>
    </source>
</evidence>
<dbReference type="GO" id="GO:0006508">
    <property type="term" value="P:proteolysis"/>
    <property type="evidence" value="ECO:0007669"/>
    <property type="project" value="UniProtKB-KW"/>
</dbReference>
<keyword evidence="6 9" id="KW-0472">Membrane</keyword>
<keyword evidence="8" id="KW-0175">Coiled coil</keyword>
<keyword evidence="5 9" id="KW-1133">Transmembrane helix</keyword>
<evidence type="ECO:0000256" key="8">
    <source>
        <dbReference type="SAM" id="Coils"/>
    </source>
</evidence>
<evidence type="ECO:0000256" key="1">
    <source>
        <dbReference type="ARBA" id="ARBA00004141"/>
    </source>
</evidence>
<dbReference type="Pfam" id="PF13174">
    <property type="entry name" value="TPR_6"/>
    <property type="match status" value="1"/>
</dbReference>
<evidence type="ECO:0000259" key="10">
    <source>
        <dbReference type="Pfam" id="PF01694"/>
    </source>
</evidence>
<evidence type="ECO:0000256" key="2">
    <source>
        <dbReference type="ARBA" id="ARBA00009045"/>
    </source>
</evidence>
<dbReference type="Gene3D" id="1.20.1540.10">
    <property type="entry name" value="Rhomboid-like"/>
    <property type="match status" value="1"/>
</dbReference>
<dbReference type="Gene3D" id="1.25.40.10">
    <property type="entry name" value="Tetratricopeptide repeat domain"/>
    <property type="match status" value="1"/>
</dbReference>